<evidence type="ECO:0000313" key="5">
    <source>
        <dbReference type="Proteomes" id="UP001501570"/>
    </source>
</evidence>
<comment type="function">
    <text evidence="2">Binds to DNA and alters its conformation. May be involved in regulation of gene expression, nucleoid organization and DNA protection.</text>
</comment>
<sequence length="107" mass="11441">MAINREQLSQFMGRAQALQAEVANFQETMNRTEVTGTAAGGDVAVTVTAGGEFLSVHLDPALIDECEADELERLLLTALRDAAGQLRDRAAERTGPLTAALDGLRTR</sequence>
<protein>
    <recommendedName>
        <fullName evidence="2">Nucleoid-associated protein GCM10023322_08340</fullName>
    </recommendedName>
</protein>
<dbReference type="InterPro" id="IPR004401">
    <property type="entry name" value="YbaB/EbfC"/>
</dbReference>
<dbReference type="SUPFAM" id="SSF82607">
    <property type="entry name" value="YbaB-like"/>
    <property type="match status" value="1"/>
</dbReference>
<keyword evidence="3" id="KW-0175">Coiled coil</keyword>
<dbReference type="InterPro" id="IPR036894">
    <property type="entry name" value="YbaB-like_sf"/>
</dbReference>
<keyword evidence="1 2" id="KW-0238">DNA-binding</keyword>
<evidence type="ECO:0000256" key="1">
    <source>
        <dbReference type="ARBA" id="ARBA00023125"/>
    </source>
</evidence>
<dbReference type="PIRSF" id="PIRSF004555">
    <property type="entry name" value="UCP004555"/>
    <property type="match status" value="1"/>
</dbReference>
<proteinExistence type="inferred from homology"/>
<dbReference type="HAMAP" id="MF_00274">
    <property type="entry name" value="DNA_YbaB_EbfC"/>
    <property type="match status" value="1"/>
</dbReference>
<comment type="subunit">
    <text evidence="2">Homodimer.</text>
</comment>
<comment type="similarity">
    <text evidence="2">Belongs to the YbaB/EbfC family.</text>
</comment>
<name>A0ABP9RL06_9ACTN</name>
<dbReference type="NCBIfam" id="TIGR00103">
    <property type="entry name" value="DNA_YbaB_EbfC"/>
    <property type="match status" value="1"/>
</dbReference>
<gene>
    <name evidence="4" type="ORF">GCM10023322_08340</name>
</gene>
<comment type="caution">
    <text evidence="4">The sequence shown here is derived from an EMBL/GenBank/DDBJ whole genome shotgun (WGS) entry which is preliminary data.</text>
</comment>
<dbReference type="Pfam" id="PF02575">
    <property type="entry name" value="YbaB_DNA_bd"/>
    <property type="match status" value="1"/>
</dbReference>
<dbReference type="PANTHER" id="PTHR33449">
    <property type="entry name" value="NUCLEOID-ASSOCIATED PROTEIN YBAB"/>
    <property type="match status" value="1"/>
</dbReference>
<dbReference type="EMBL" id="BAABJQ010000002">
    <property type="protein sequence ID" value="GAA5179164.1"/>
    <property type="molecule type" value="Genomic_DNA"/>
</dbReference>
<keyword evidence="5" id="KW-1185">Reference proteome</keyword>
<evidence type="ECO:0000256" key="3">
    <source>
        <dbReference type="SAM" id="Coils"/>
    </source>
</evidence>
<dbReference type="PANTHER" id="PTHR33449:SF1">
    <property type="entry name" value="NUCLEOID-ASSOCIATED PROTEIN YBAB"/>
    <property type="match status" value="1"/>
</dbReference>
<evidence type="ECO:0000313" key="4">
    <source>
        <dbReference type="EMBL" id="GAA5179164.1"/>
    </source>
</evidence>
<evidence type="ECO:0000256" key="2">
    <source>
        <dbReference type="HAMAP-Rule" id="MF_00274"/>
    </source>
</evidence>
<dbReference type="Proteomes" id="UP001501570">
    <property type="component" value="Unassembled WGS sequence"/>
</dbReference>
<organism evidence="4 5">
    <name type="scientific">Rugosimonospora acidiphila</name>
    <dbReference type="NCBI Taxonomy" id="556531"/>
    <lineage>
        <taxon>Bacteria</taxon>
        <taxon>Bacillati</taxon>
        <taxon>Actinomycetota</taxon>
        <taxon>Actinomycetes</taxon>
        <taxon>Micromonosporales</taxon>
        <taxon>Micromonosporaceae</taxon>
        <taxon>Rugosimonospora</taxon>
    </lineage>
</organism>
<reference evidence="5" key="1">
    <citation type="journal article" date="2019" name="Int. J. Syst. Evol. Microbiol.">
        <title>The Global Catalogue of Microorganisms (GCM) 10K type strain sequencing project: providing services to taxonomists for standard genome sequencing and annotation.</title>
        <authorList>
            <consortium name="The Broad Institute Genomics Platform"/>
            <consortium name="The Broad Institute Genome Sequencing Center for Infectious Disease"/>
            <person name="Wu L."/>
            <person name="Ma J."/>
        </authorList>
    </citation>
    <scope>NUCLEOTIDE SEQUENCE [LARGE SCALE GENOMIC DNA]</scope>
    <source>
        <strain evidence="5">JCM 18304</strain>
    </source>
</reference>
<feature type="coiled-coil region" evidence="3">
    <location>
        <begin position="8"/>
        <end position="35"/>
    </location>
</feature>
<keyword evidence="2" id="KW-0963">Cytoplasm</keyword>
<dbReference type="Gene3D" id="3.30.1310.10">
    <property type="entry name" value="Nucleoid-associated protein YbaB-like domain"/>
    <property type="match status" value="1"/>
</dbReference>
<accession>A0ABP9RL06</accession>
<dbReference type="RefSeq" id="WP_345626234.1">
    <property type="nucleotide sequence ID" value="NZ_BAABJQ010000002.1"/>
</dbReference>
<comment type="subcellular location">
    <subcellularLocation>
        <location evidence="2">Cytoplasm</location>
        <location evidence="2">Nucleoid</location>
    </subcellularLocation>
</comment>